<dbReference type="InterPro" id="IPR001254">
    <property type="entry name" value="Trypsin_dom"/>
</dbReference>
<accession>A0A1Y3BH57</accession>
<dbReference type="PRINTS" id="PR00722">
    <property type="entry name" value="CHYMOTRYPSIN"/>
</dbReference>
<dbReference type="PROSITE" id="PS50240">
    <property type="entry name" value="TRYPSIN_DOM"/>
    <property type="match status" value="1"/>
</dbReference>
<evidence type="ECO:0000313" key="9">
    <source>
        <dbReference type="EMBL" id="OTF79163.1"/>
    </source>
</evidence>
<evidence type="ECO:0000256" key="1">
    <source>
        <dbReference type="ARBA" id="ARBA00004613"/>
    </source>
</evidence>
<feature type="domain" description="Peptidase S1" evidence="8">
    <location>
        <begin position="1"/>
        <end position="176"/>
    </location>
</feature>
<proteinExistence type="predicted"/>
<sequence>MKGLRMVAGANSVLPNENVFLGNNNNNNVDNRNEVITQMEKVIKYPLYRKNSSKYDIALVKLFKPLPLLPTNKAINAICLPSSNDDRHIVHRDRLTVSGYGRTTENGQAAQTLQACKNVYEKLYTPENMICAGDPGKDSCQGDSGGPLFQLNPSNERYILHGIVSYGVGCGRRQYP</sequence>
<evidence type="ECO:0000313" key="10">
    <source>
        <dbReference type="Proteomes" id="UP000194236"/>
    </source>
</evidence>
<evidence type="ECO:0000256" key="5">
    <source>
        <dbReference type="ARBA" id="ARBA00022801"/>
    </source>
</evidence>
<dbReference type="InterPro" id="IPR009003">
    <property type="entry name" value="Peptidase_S1_PA"/>
</dbReference>
<keyword evidence="6" id="KW-1015">Disulfide bond</keyword>
<dbReference type="InterPro" id="IPR043504">
    <property type="entry name" value="Peptidase_S1_PA_chymotrypsin"/>
</dbReference>
<dbReference type="Gene3D" id="2.40.10.10">
    <property type="entry name" value="Trypsin-like serine proteases"/>
    <property type="match status" value="1"/>
</dbReference>
<evidence type="ECO:0000259" key="8">
    <source>
        <dbReference type="PROSITE" id="PS50240"/>
    </source>
</evidence>
<dbReference type="FunFam" id="2.40.10.10:FF:000054">
    <property type="entry name" value="Complement C1r subcomponent"/>
    <property type="match status" value="1"/>
</dbReference>
<keyword evidence="7" id="KW-0325">Glycoprotein</keyword>
<protein>
    <submittedName>
        <fullName evidence="9">Trypsin-like serine protease</fullName>
    </submittedName>
</protein>
<dbReference type="GO" id="GO:0004252">
    <property type="term" value="F:serine-type endopeptidase activity"/>
    <property type="evidence" value="ECO:0007669"/>
    <property type="project" value="InterPro"/>
</dbReference>
<evidence type="ECO:0000256" key="6">
    <source>
        <dbReference type="ARBA" id="ARBA00023157"/>
    </source>
</evidence>
<keyword evidence="10" id="KW-1185">Reference proteome</keyword>
<keyword evidence="2" id="KW-0964">Secreted</keyword>
<dbReference type="GO" id="GO:0006508">
    <property type="term" value="P:proteolysis"/>
    <property type="evidence" value="ECO:0007669"/>
    <property type="project" value="UniProtKB-KW"/>
</dbReference>
<dbReference type="GO" id="GO:0005576">
    <property type="term" value="C:extracellular region"/>
    <property type="evidence" value="ECO:0007669"/>
    <property type="project" value="UniProtKB-SubCell"/>
</dbReference>
<dbReference type="EMBL" id="MUJZ01024545">
    <property type="protein sequence ID" value="OTF79163.1"/>
    <property type="molecule type" value="Genomic_DNA"/>
</dbReference>
<dbReference type="CDD" id="cd00190">
    <property type="entry name" value="Tryp_SPc"/>
    <property type="match status" value="1"/>
</dbReference>
<comment type="caution">
    <text evidence="9">The sequence shown here is derived from an EMBL/GenBank/DDBJ whole genome shotgun (WGS) entry which is preliminary data.</text>
</comment>
<dbReference type="PANTHER" id="PTHR24252:SF17">
    <property type="entry name" value="SUPPRESSOR OF TUMORIGENICITY 14 PROTEIN HOMOLOG-RELATED"/>
    <property type="match status" value="1"/>
</dbReference>
<dbReference type="SUPFAM" id="SSF50494">
    <property type="entry name" value="Trypsin-like serine proteases"/>
    <property type="match status" value="1"/>
</dbReference>
<dbReference type="PROSITE" id="PS00135">
    <property type="entry name" value="TRYPSIN_SER"/>
    <property type="match status" value="1"/>
</dbReference>
<name>A0A1Y3BH57_EURMA</name>
<dbReference type="OrthoDB" id="6514235at2759"/>
<dbReference type="PANTHER" id="PTHR24252">
    <property type="entry name" value="ACROSIN-RELATED"/>
    <property type="match status" value="1"/>
</dbReference>
<feature type="non-terminal residue" evidence="9">
    <location>
        <position position="176"/>
    </location>
</feature>
<dbReference type="InterPro" id="IPR033116">
    <property type="entry name" value="TRYPSIN_SER"/>
</dbReference>
<comment type="subcellular location">
    <subcellularLocation>
        <location evidence="1">Secreted</location>
    </subcellularLocation>
</comment>
<dbReference type="InterPro" id="IPR001314">
    <property type="entry name" value="Peptidase_S1A"/>
</dbReference>
<dbReference type="Proteomes" id="UP000194236">
    <property type="component" value="Unassembled WGS sequence"/>
</dbReference>
<dbReference type="Pfam" id="PF00089">
    <property type="entry name" value="Trypsin"/>
    <property type="match status" value="1"/>
</dbReference>
<gene>
    <name evidence="9" type="ORF">BLA29_007072</name>
</gene>
<evidence type="ECO:0000256" key="7">
    <source>
        <dbReference type="ARBA" id="ARBA00023180"/>
    </source>
</evidence>
<evidence type="ECO:0000256" key="4">
    <source>
        <dbReference type="ARBA" id="ARBA00022729"/>
    </source>
</evidence>
<keyword evidence="5" id="KW-0378">Hydrolase</keyword>
<dbReference type="SMART" id="SM00020">
    <property type="entry name" value="Tryp_SPc"/>
    <property type="match status" value="1"/>
</dbReference>
<dbReference type="AlphaFoldDB" id="A0A1Y3BH57"/>
<evidence type="ECO:0000256" key="3">
    <source>
        <dbReference type="ARBA" id="ARBA00022670"/>
    </source>
</evidence>
<keyword evidence="3 9" id="KW-0645">Protease</keyword>
<evidence type="ECO:0000256" key="2">
    <source>
        <dbReference type="ARBA" id="ARBA00022525"/>
    </source>
</evidence>
<organism evidence="9 10">
    <name type="scientific">Euroglyphus maynei</name>
    <name type="common">Mayne's house dust mite</name>
    <dbReference type="NCBI Taxonomy" id="6958"/>
    <lineage>
        <taxon>Eukaryota</taxon>
        <taxon>Metazoa</taxon>
        <taxon>Ecdysozoa</taxon>
        <taxon>Arthropoda</taxon>
        <taxon>Chelicerata</taxon>
        <taxon>Arachnida</taxon>
        <taxon>Acari</taxon>
        <taxon>Acariformes</taxon>
        <taxon>Sarcoptiformes</taxon>
        <taxon>Astigmata</taxon>
        <taxon>Psoroptidia</taxon>
        <taxon>Analgoidea</taxon>
        <taxon>Pyroglyphidae</taxon>
        <taxon>Pyroglyphinae</taxon>
        <taxon>Euroglyphus</taxon>
    </lineage>
</organism>
<keyword evidence="4" id="KW-0732">Signal</keyword>
<reference evidence="9 10" key="1">
    <citation type="submission" date="2017-03" db="EMBL/GenBank/DDBJ databases">
        <title>Genome Survey of Euroglyphus maynei.</title>
        <authorList>
            <person name="Arlian L.G."/>
            <person name="Morgan M.S."/>
            <person name="Rider S.D."/>
        </authorList>
    </citation>
    <scope>NUCLEOTIDE SEQUENCE [LARGE SCALE GENOMIC DNA]</scope>
    <source>
        <strain evidence="9">Arlian Lab</strain>
        <tissue evidence="9">Whole body</tissue>
    </source>
</reference>